<dbReference type="GO" id="GO:0009228">
    <property type="term" value="P:thiamine biosynthetic process"/>
    <property type="evidence" value="ECO:0007669"/>
    <property type="project" value="UniProtKB-KW"/>
</dbReference>
<accession>A0A937FG02</accession>
<dbReference type="EMBL" id="JAESWA010000023">
    <property type="protein sequence ID" value="MBL4933114.1"/>
    <property type="molecule type" value="Genomic_DNA"/>
</dbReference>
<sequence>MLICITNKKLCKDDFLNRINLLAKGNPYGIMLREKDLTLFEYEALAIKVKEICDINKVSLIINQNIDVALKLNIPNIQLSMSNLRLYKDKLSKFTNIGASIHSVEEVTEAQELGATYLIAGHIFLTDCKKGVPEKGLSFLEEVCNEANIPVFAIGGITDDKLGTVKNAGATGVCVMSESMTCTDPNNFIKRFS</sequence>
<dbReference type="PANTHER" id="PTHR20857:SF15">
    <property type="entry name" value="THIAMINE-PHOSPHATE SYNTHASE"/>
    <property type="match status" value="1"/>
</dbReference>
<gene>
    <name evidence="4" type="ORF">JK634_14970</name>
</gene>
<proteinExistence type="predicted"/>
<dbReference type="Pfam" id="PF02581">
    <property type="entry name" value="TMP-TENI"/>
    <property type="match status" value="1"/>
</dbReference>
<evidence type="ECO:0000313" key="5">
    <source>
        <dbReference type="Proteomes" id="UP000623681"/>
    </source>
</evidence>
<evidence type="ECO:0000256" key="2">
    <source>
        <dbReference type="ARBA" id="ARBA00022977"/>
    </source>
</evidence>
<dbReference type="Proteomes" id="UP000623681">
    <property type="component" value="Unassembled WGS sequence"/>
</dbReference>
<dbReference type="AlphaFoldDB" id="A0A937FG02"/>
<evidence type="ECO:0000313" key="4">
    <source>
        <dbReference type="EMBL" id="MBL4933114.1"/>
    </source>
</evidence>
<protein>
    <submittedName>
        <fullName evidence="4">Thiamine phosphate synthase</fullName>
    </submittedName>
</protein>
<dbReference type="SUPFAM" id="SSF51391">
    <property type="entry name" value="Thiamin phosphate synthase"/>
    <property type="match status" value="1"/>
</dbReference>
<feature type="domain" description="Thiamine phosphate synthase/TenI" evidence="3">
    <location>
        <begin position="2"/>
        <end position="177"/>
    </location>
</feature>
<comment type="caution">
    <text evidence="4">The sequence shown here is derived from an EMBL/GenBank/DDBJ whole genome shotgun (WGS) entry which is preliminary data.</text>
</comment>
<dbReference type="PANTHER" id="PTHR20857">
    <property type="entry name" value="THIAMINE-PHOSPHATE PYROPHOSPHORYLASE"/>
    <property type="match status" value="1"/>
</dbReference>
<comment type="pathway">
    <text evidence="1">Cofactor biosynthesis; thiamine diphosphate biosynthesis.</text>
</comment>
<dbReference type="GO" id="GO:0004789">
    <property type="term" value="F:thiamine-phosphate diphosphorylase activity"/>
    <property type="evidence" value="ECO:0007669"/>
    <property type="project" value="TreeGrafter"/>
</dbReference>
<dbReference type="InterPro" id="IPR013785">
    <property type="entry name" value="Aldolase_TIM"/>
</dbReference>
<keyword evidence="2" id="KW-0784">Thiamine biosynthesis</keyword>
<dbReference type="CDD" id="cd00564">
    <property type="entry name" value="TMP_TenI"/>
    <property type="match status" value="1"/>
</dbReference>
<keyword evidence="5" id="KW-1185">Reference proteome</keyword>
<evidence type="ECO:0000256" key="1">
    <source>
        <dbReference type="ARBA" id="ARBA00004948"/>
    </source>
</evidence>
<evidence type="ECO:0000259" key="3">
    <source>
        <dbReference type="Pfam" id="PF02581"/>
    </source>
</evidence>
<name>A0A937FG02_9CLOT</name>
<dbReference type="GO" id="GO:0005737">
    <property type="term" value="C:cytoplasm"/>
    <property type="evidence" value="ECO:0007669"/>
    <property type="project" value="TreeGrafter"/>
</dbReference>
<reference evidence="4" key="1">
    <citation type="submission" date="2021-01" db="EMBL/GenBank/DDBJ databases">
        <title>Genome public.</title>
        <authorList>
            <person name="Liu C."/>
            <person name="Sun Q."/>
        </authorList>
    </citation>
    <scope>NUCLEOTIDE SEQUENCE</scope>
    <source>
        <strain evidence="4">YIM B02565</strain>
    </source>
</reference>
<dbReference type="RefSeq" id="WP_202768482.1">
    <property type="nucleotide sequence ID" value="NZ_JAESWA010000023.1"/>
</dbReference>
<dbReference type="InterPro" id="IPR022998">
    <property type="entry name" value="ThiamineP_synth_TenI"/>
</dbReference>
<dbReference type="InterPro" id="IPR036206">
    <property type="entry name" value="ThiamineP_synth_sf"/>
</dbReference>
<dbReference type="Gene3D" id="3.20.20.70">
    <property type="entry name" value="Aldolase class I"/>
    <property type="match status" value="1"/>
</dbReference>
<organism evidence="4 5">
    <name type="scientific">Clostridium paridis</name>
    <dbReference type="NCBI Taxonomy" id="2803863"/>
    <lineage>
        <taxon>Bacteria</taxon>
        <taxon>Bacillati</taxon>
        <taxon>Bacillota</taxon>
        <taxon>Clostridia</taxon>
        <taxon>Eubacteriales</taxon>
        <taxon>Clostridiaceae</taxon>
        <taxon>Clostridium</taxon>
    </lineage>
</organism>